<keyword evidence="3" id="KW-0472">Membrane</keyword>
<dbReference type="AlphaFoldDB" id="A0AAW2I4U2"/>
<organism evidence="4">
    <name type="scientific">Menopon gallinae</name>
    <name type="common">poultry shaft louse</name>
    <dbReference type="NCBI Taxonomy" id="328185"/>
    <lineage>
        <taxon>Eukaryota</taxon>
        <taxon>Metazoa</taxon>
        <taxon>Ecdysozoa</taxon>
        <taxon>Arthropoda</taxon>
        <taxon>Hexapoda</taxon>
        <taxon>Insecta</taxon>
        <taxon>Pterygota</taxon>
        <taxon>Neoptera</taxon>
        <taxon>Paraneoptera</taxon>
        <taxon>Psocodea</taxon>
        <taxon>Troctomorpha</taxon>
        <taxon>Phthiraptera</taxon>
        <taxon>Amblycera</taxon>
        <taxon>Menoponidae</taxon>
        <taxon>Menopon</taxon>
    </lineage>
</organism>
<name>A0AAW2I4U2_9NEOP</name>
<keyword evidence="2" id="KW-0560">Oxidoreductase</keyword>
<protein>
    <submittedName>
        <fullName evidence="4">Uncharacterized protein</fullName>
    </submittedName>
</protein>
<comment type="caution">
    <text evidence="4">The sequence shown here is derived from an EMBL/GenBank/DDBJ whole genome shotgun (WGS) entry which is preliminary data.</text>
</comment>
<comment type="similarity">
    <text evidence="1">Belongs to the short-chain dehydrogenases/reductases (SDR) family.</text>
</comment>
<reference evidence="4" key="1">
    <citation type="journal article" date="2024" name="Gigascience">
        <title>Chromosome-level genome of the poultry shaft louse Menopon gallinae provides insight into the host-switching and adaptive evolution of parasitic lice.</title>
        <authorList>
            <person name="Xu Y."/>
            <person name="Ma L."/>
            <person name="Liu S."/>
            <person name="Liang Y."/>
            <person name="Liu Q."/>
            <person name="He Z."/>
            <person name="Tian L."/>
            <person name="Duan Y."/>
            <person name="Cai W."/>
            <person name="Li H."/>
            <person name="Song F."/>
        </authorList>
    </citation>
    <scope>NUCLEOTIDE SEQUENCE</scope>
    <source>
        <strain evidence="4">Cailab_2023a</strain>
    </source>
</reference>
<feature type="transmembrane region" description="Helical" evidence="3">
    <location>
        <begin position="24"/>
        <end position="44"/>
    </location>
</feature>
<evidence type="ECO:0000256" key="2">
    <source>
        <dbReference type="ARBA" id="ARBA00023002"/>
    </source>
</evidence>
<dbReference type="Gene3D" id="3.40.50.720">
    <property type="entry name" value="NAD(P)-binding Rossmann-like Domain"/>
    <property type="match status" value="1"/>
</dbReference>
<dbReference type="InterPro" id="IPR036291">
    <property type="entry name" value="NAD(P)-bd_dom_sf"/>
</dbReference>
<keyword evidence="3" id="KW-1133">Transmembrane helix</keyword>
<proteinExistence type="inferred from homology"/>
<gene>
    <name evidence="4" type="ORF">PYX00_004359</name>
</gene>
<evidence type="ECO:0000256" key="1">
    <source>
        <dbReference type="ARBA" id="ARBA00006484"/>
    </source>
</evidence>
<dbReference type="EMBL" id="JARGDH010000002">
    <property type="protein sequence ID" value="KAL0276891.1"/>
    <property type="molecule type" value="Genomic_DNA"/>
</dbReference>
<evidence type="ECO:0000256" key="3">
    <source>
        <dbReference type="SAM" id="Phobius"/>
    </source>
</evidence>
<dbReference type="PANTHER" id="PTHR24322">
    <property type="entry name" value="PKSB"/>
    <property type="match status" value="1"/>
</dbReference>
<accession>A0AAW2I4U2</accession>
<dbReference type="PANTHER" id="PTHR24322:SF736">
    <property type="entry name" value="RETINOL DEHYDROGENASE 10"/>
    <property type="match status" value="1"/>
</dbReference>
<keyword evidence="3" id="KW-0812">Transmembrane</keyword>
<evidence type="ECO:0000313" key="4">
    <source>
        <dbReference type="EMBL" id="KAL0276891.1"/>
    </source>
</evidence>
<dbReference type="SUPFAM" id="SSF51735">
    <property type="entry name" value="NAD(P)-binding Rossmann-fold domains"/>
    <property type="match status" value="1"/>
</dbReference>
<sequence length="302" mass="34600">MTESVIMNIKSDRFVYGESRTQPFIVWLQFMNFAVVTALCWLFLKIYNVFLSFCEWMFPLRCNKLYNPVILVIGDKNELNEEIIGQLSYLFNSKVINLKELDDSSRLPELRESPKKSCIIYTQIKATSQTSANKISESIRRAFGEIDLLFISQNEEPASSEDDTHGFLNNLNKQLLAQFWTVMAFLPGMFQRNSGHIVSLALGRTSSLTNTGIVRSVCEELLLSDTKVKLTLVERNSFVEDYLPALPSDILARLIIRSIWTSNTFVHIPSISQYLLMMPIVITRSVLQPILRVLNTRSTRPK</sequence>
<dbReference type="GO" id="GO:0016616">
    <property type="term" value="F:oxidoreductase activity, acting on the CH-OH group of donors, NAD or NADP as acceptor"/>
    <property type="evidence" value="ECO:0007669"/>
    <property type="project" value="TreeGrafter"/>
</dbReference>